<reference evidence="7" key="1">
    <citation type="submission" date="2022-06" db="EMBL/GenBank/DDBJ databases">
        <title>Aeoliella straminimaris, a novel planctomycete from sediments.</title>
        <authorList>
            <person name="Vitorino I.R."/>
            <person name="Lage O.M."/>
        </authorList>
    </citation>
    <scope>NUCLEOTIDE SEQUENCE</scope>
    <source>
        <strain evidence="7">ICT_H6.2</strain>
    </source>
</reference>
<dbReference type="InterPro" id="IPR017968">
    <property type="entry name" value="Acylphosphatase_CS"/>
</dbReference>
<dbReference type="PANTHER" id="PTHR47268">
    <property type="entry name" value="ACYLPHOSPHATASE"/>
    <property type="match status" value="1"/>
</dbReference>
<evidence type="ECO:0000313" key="7">
    <source>
        <dbReference type="EMBL" id="MCO6044486.1"/>
    </source>
</evidence>
<dbReference type="Gene3D" id="3.30.70.100">
    <property type="match status" value="1"/>
</dbReference>
<dbReference type="PROSITE" id="PS51160">
    <property type="entry name" value="ACYLPHOSPHATASE_3"/>
    <property type="match status" value="1"/>
</dbReference>
<comment type="similarity">
    <text evidence="1 5">Belongs to the acylphosphatase family.</text>
</comment>
<protein>
    <recommendedName>
        <fullName evidence="2 4">acylphosphatase</fullName>
        <ecNumber evidence="2 4">3.6.1.7</ecNumber>
    </recommendedName>
</protein>
<dbReference type="Pfam" id="PF00708">
    <property type="entry name" value="Acylphosphatase"/>
    <property type="match status" value="1"/>
</dbReference>
<dbReference type="PANTHER" id="PTHR47268:SF4">
    <property type="entry name" value="ACYLPHOSPHATASE"/>
    <property type="match status" value="1"/>
</dbReference>
<keyword evidence="4" id="KW-0378">Hydrolase</keyword>
<sequence length="95" mass="10601">MAKSPKNELRELHYKGHVQGVFFRATARNIASGLAVTGYVMNLPDGRVKLVAEGAPAELDLLERSIAQEKADSIQDVQRDTRPATGHYDTFEIRY</sequence>
<evidence type="ECO:0000259" key="6">
    <source>
        <dbReference type="PROSITE" id="PS51160"/>
    </source>
</evidence>
<accession>A0A9X2JG82</accession>
<dbReference type="AlphaFoldDB" id="A0A9X2JG82"/>
<comment type="catalytic activity">
    <reaction evidence="3 4">
        <text>an acyl phosphate + H2O = a carboxylate + phosphate + H(+)</text>
        <dbReference type="Rhea" id="RHEA:14965"/>
        <dbReference type="ChEBI" id="CHEBI:15377"/>
        <dbReference type="ChEBI" id="CHEBI:15378"/>
        <dbReference type="ChEBI" id="CHEBI:29067"/>
        <dbReference type="ChEBI" id="CHEBI:43474"/>
        <dbReference type="ChEBI" id="CHEBI:59918"/>
        <dbReference type="EC" id="3.6.1.7"/>
    </reaction>
</comment>
<dbReference type="RefSeq" id="WP_252852589.1">
    <property type="nucleotide sequence ID" value="NZ_JAMXLR010000036.1"/>
</dbReference>
<name>A0A9X2JG82_9BACT</name>
<dbReference type="InterPro" id="IPR020456">
    <property type="entry name" value="Acylphosphatase"/>
</dbReference>
<evidence type="ECO:0000256" key="1">
    <source>
        <dbReference type="ARBA" id="ARBA00005614"/>
    </source>
</evidence>
<dbReference type="EC" id="3.6.1.7" evidence="2 4"/>
<dbReference type="InterPro" id="IPR001792">
    <property type="entry name" value="Acylphosphatase-like_dom"/>
</dbReference>
<feature type="active site" evidence="4">
    <location>
        <position position="42"/>
    </location>
</feature>
<feature type="domain" description="Acylphosphatase-like" evidence="6">
    <location>
        <begin position="9"/>
        <end position="95"/>
    </location>
</feature>
<dbReference type="Proteomes" id="UP001155241">
    <property type="component" value="Unassembled WGS sequence"/>
</dbReference>
<evidence type="ECO:0000256" key="2">
    <source>
        <dbReference type="ARBA" id="ARBA00012150"/>
    </source>
</evidence>
<dbReference type="GO" id="GO:0003998">
    <property type="term" value="F:acylphosphatase activity"/>
    <property type="evidence" value="ECO:0007669"/>
    <property type="project" value="UniProtKB-EC"/>
</dbReference>
<comment type="caution">
    <text evidence="7">The sequence shown here is derived from an EMBL/GenBank/DDBJ whole genome shotgun (WGS) entry which is preliminary data.</text>
</comment>
<evidence type="ECO:0000256" key="3">
    <source>
        <dbReference type="ARBA" id="ARBA00047645"/>
    </source>
</evidence>
<gene>
    <name evidence="7" type="ORF">NG895_11275</name>
</gene>
<dbReference type="InterPro" id="IPR036046">
    <property type="entry name" value="Acylphosphatase-like_dom_sf"/>
</dbReference>
<organism evidence="7 8">
    <name type="scientific">Aeoliella straminimaris</name>
    <dbReference type="NCBI Taxonomy" id="2954799"/>
    <lineage>
        <taxon>Bacteria</taxon>
        <taxon>Pseudomonadati</taxon>
        <taxon>Planctomycetota</taxon>
        <taxon>Planctomycetia</taxon>
        <taxon>Pirellulales</taxon>
        <taxon>Lacipirellulaceae</taxon>
        <taxon>Aeoliella</taxon>
    </lineage>
</organism>
<proteinExistence type="inferred from homology"/>
<feature type="active site" evidence="4">
    <location>
        <position position="24"/>
    </location>
</feature>
<evidence type="ECO:0000256" key="5">
    <source>
        <dbReference type="RuleBase" id="RU004168"/>
    </source>
</evidence>
<dbReference type="EMBL" id="JAMXLR010000036">
    <property type="protein sequence ID" value="MCO6044486.1"/>
    <property type="molecule type" value="Genomic_DNA"/>
</dbReference>
<dbReference type="SUPFAM" id="SSF54975">
    <property type="entry name" value="Acylphosphatase/BLUF domain-like"/>
    <property type="match status" value="1"/>
</dbReference>
<evidence type="ECO:0000256" key="4">
    <source>
        <dbReference type="PROSITE-ProRule" id="PRU00520"/>
    </source>
</evidence>
<keyword evidence="8" id="KW-1185">Reference proteome</keyword>
<evidence type="ECO:0000313" key="8">
    <source>
        <dbReference type="Proteomes" id="UP001155241"/>
    </source>
</evidence>
<dbReference type="PROSITE" id="PS00151">
    <property type="entry name" value="ACYLPHOSPHATASE_2"/>
    <property type="match status" value="1"/>
</dbReference>